<keyword evidence="2" id="KW-0547">Nucleotide-binding</keyword>
<comment type="pathway">
    <text evidence="2">Cofactor biosynthesis; thiamine diphosphate biosynthesis; thiamine diphosphate from thiamine phosphate: step 1/1.</text>
</comment>
<dbReference type="GO" id="GO:0005524">
    <property type="term" value="F:ATP binding"/>
    <property type="evidence" value="ECO:0007669"/>
    <property type="project" value="UniProtKB-UniRule"/>
</dbReference>
<protein>
    <recommendedName>
        <fullName evidence="2">Thiamine-monophosphate kinase</fullName>
        <shortName evidence="2">TMP kinase</shortName>
        <shortName evidence="2">Thiamine-phosphate kinase</shortName>
        <ecNumber evidence="2">2.7.4.16</ecNumber>
    </recommendedName>
</protein>
<dbReference type="PANTHER" id="PTHR30270:SF0">
    <property type="entry name" value="THIAMINE-MONOPHOSPHATE KINASE"/>
    <property type="match status" value="1"/>
</dbReference>
<dbReference type="GO" id="GO:0009030">
    <property type="term" value="F:thiamine-phosphate kinase activity"/>
    <property type="evidence" value="ECO:0007669"/>
    <property type="project" value="UniProtKB-UniRule"/>
</dbReference>
<feature type="binding site" evidence="2">
    <location>
        <position position="317"/>
    </location>
    <ligand>
        <name>substrate</name>
    </ligand>
</feature>
<dbReference type="eggNOG" id="COG0611">
    <property type="taxonomic scope" value="Bacteria"/>
</dbReference>
<feature type="binding site" evidence="2">
    <location>
        <position position="121"/>
    </location>
    <ligand>
        <name>Mg(2+)</name>
        <dbReference type="ChEBI" id="CHEBI:18420"/>
        <label>1</label>
    </ligand>
</feature>
<evidence type="ECO:0000256" key="1">
    <source>
        <dbReference type="ARBA" id="ARBA00022977"/>
    </source>
</evidence>
<keyword evidence="6" id="KW-1185">Reference proteome</keyword>
<dbReference type="InterPro" id="IPR016188">
    <property type="entry name" value="PurM-like_N"/>
</dbReference>
<dbReference type="UniPathway" id="UPA00060">
    <property type="reaction ID" value="UER00142"/>
</dbReference>
<gene>
    <name evidence="2 5" type="primary">thiL</name>
    <name evidence="5" type="ORF">NEISICOT_02272</name>
</gene>
<feature type="binding site" evidence="2">
    <location>
        <position position="145"/>
    </location>
    <ligand>
        <name>ATP</name>
        <dbReference type="ChEBI" id="CHEBI:30616"/>
    </ligand>
</feature>
<feature type="binding site" evidence="2">
    <location>
        <position position="29"/>
    </location>
    <ligand>
        <name>Mg(2+)</name>
        <dbReference type="ChEBI" id="CHEBI:18420"/>
        <label>4</label>
    </ligand>
</feature>
<comment type="caution">
    <text evidence="5">The sequence shown here is derived from an EMBL/GenBank/DDBJ whole genome shotgun (WGS) entry which is preliminary data.</text>
</comment>
<keyword evidence="2" id="KW-0067">ATP-binding</keyword>
<dbReference type="InterPro" id="IPR036921">
    <property type="entry name" value="PurM-like_N_sf"/>
</dbReference>
<evidence type="ECO:0000259" key="4">
    <source>
        <dbReference type="Pfam" id="PF02769"/>
    </source>
</evidence>
<feature type="binding site" evidence="2">
    <location>
        <position position="44"/>
    </location>
    <ligand>
        <name>Mg(2+)</name>
        <dbReference type="ChEBI" id="CHEBI:18420"/>
        <label>4</label>
    </ligand>
</feature>
<feature type="binding site" evidence="2">
    <location>
        <position position="212"/>
    </location>
    <ligand>
        <name>ATP</name>
        <dbReference type="ChEBI" id="CHEBI:30616"/>
    </ligand>
</feature>
<dbReference type="GO" id="GO:0009228">
    <property type="term" value="P:thiamine biosynthetic process"/>
    <property type="evidence" value="ECO:0007669"/>
    <property type="project" value="UniProtKB-KW"/>
</dbReference>
<feature type="domain" description="PurM-like N-terminal" evidence="3">
    <location>
        <begin position="27"/>
        <end position="136"/>
    </location>
</feature>
<organism evidence="5 6">
    <name type="scientific">Neisseria sicca ATCC 29256</name>
    <dbReference type="NCBI Taxonomy" id="547045"/>
    <lineage>
        <taxon>Bacteria</taxon>
        <taxon>Pseudomonadati</taxon>
        <taxon>Pseudomonadota</taxon>
        <taxon>Betaproteobacteria</taxon>
        <taxon>Neisseriales</taxon>
        <taxon>Neisseriaceae</taxon>
        <taxon>Neisseria</taxon>
    </lineage>
</organism>
<keyword evidence="2 5" id="KW-0808">Transferase</keyword>
<dbReference type="EMBL" id="ACKO02000014">
    <property type="protein sequence ID" value="EET43873.1"/>
    <property type="molecule type" value="Genomic_DNA"/>
</dbReference>
<keyword evidence="2" id="KW-0460">Magnesium</keyword>
<evidence type="ECO:0000313" key="5">
    <source>
        <dbReference type="EMBL" id="EET43873.1"/>
    </source>
</evidence>
<dbReference type="CDD" id="cd02194">
    <property type="entry name" value="ThiL"/>
    <property type="match status" value="1"/>
</dbReference>
<keyword evidence="2 5" id="KW-0418">Kinase</keyword>
<feature type="binding site" evidence="2">
    <location>
        <position position="210"/>
    </location>
    <ligand>
        <name>Mg(2+)</name>
        <dbReference type="ChEBI" id="CHEBI:18420"/>
        <label>3</label>
    </ligand>
</feature>
<dbReference type="PIRSF" id="PIRSF005303">
    <property type="entry name" value="Thiam_monoph_kin"/>
    <property type="match status" value="1"/>
</dbReference>
<sequence>MQYMTEFDFIRQYLQKQKSSGLILGIGDDAAIIRPSHGFDLCFSADMLLKDRHFFSDTAPEDLAWKMLAVNISDMAAMGAAPKWVLLSAGLPELDENWLKRFCDSFFSLAQRFGITLIGGDTTKGDLVFNVTIIGELPQGQALRRDAAKDGDDIWVSGQIGSAAAALNCRLNTHTLPPDLFDRCHDRLLRPEPRVGLGQALLPIAHAAQDISDGLAQDLGHILTASSVGAEISANALPVLEELKNVLPHESWLSCALAGGDDYELVFTAPECRRSEIQTIAGQCGVAVTPIGKINNTGRLKIIDSNGGELKLTSLGFDHFG</sequence>
<dbReference type="PANTHER" id="PTHR30270">
    <property type="entry name" value="THIAMINE-MONOPHOSPHATE KINASE"/>
    <property type="match status" value="1"/>
</dbReference>
<reference evidence="5" key="1">
    <citation type="submission" date="2009-07" db="EMBL/GenBank/DDBJ databases">
        <authorList>
            <person name="Weinstock G."/>
            <person name="Sodergren E."/>
            <person name="Clifton S."/>
            <person name="Fulton L."/>
            <person name="Fulton B."/>
            <person name="Courtney L."/>
            <person name="Fronick C."/>
            <person name="Harrison M."/>
            <person name="Strong C."/>
            <person name="Farmer C."/>
            <person name="Delahaunty K."/>
            <person name="Markovic C."/>
            <person name="Hall O."/>
            <person name="Minx P."/>
            <person name="Tomlinson C."/>
            <person name="Mitreva M."/>
            <person name="Nelson J."/>
            <person name="Hou S."/>
            <person name="Wollam A."/>
            <person name="Pepin K.H."/>
            <person name="Johnson M."/>
            <person name="Bhonagiri V."/>
            <person name="Nash W.E."/>
            <person name="Warren W."/>
            <person name="Chinwalla A."/>
            <person name="Mardis E.R."/>
            <person name="Wilson R.K."/>
        </authorList>
    </citation>
    <scope>NUCLEOTIDE SEQUENCE [LARGE SCALE GENOMIC DNA]</scope>
    <source>
        <strain evidence="5">ATCC 29256</strain>
    </source>
</reference>
<evidence type="ECO:0000259" key="3">
    <source>
        <dbReference type="Pfam" id="PF00586"/>
    </source>
</evidence>
<feature type="binding site" evidence="2">
    <location>
        <position position="46"/>
    </location>
    <ligand>
        <name>Mg(2+)</name>
        <dbReference type="ChEBI" id="CHEBI:18420"/>
        <label>2</label>
    </ligand>
</feature>
<dbReference type="HAMAP" id="MF_02128">
    <property type="entry name" value="TMP_kinase"/>
    <property type="match status" value="1"/>
</dbReference>
<feature type="binding site" evidence="2">
    <location>
        <position position="74"/>
    </location>
    <ligand>
        <name>Mg(2+)</name>
        <dbReference type="ChEBI" id="CHEBI:18420"/>
        <label>2</label>
    </ligand>
</feature>
<dbReference type="Gene3D" id="3.90.650.10">
    <property type="entry name" value="PurM-like C-terminal domain"/>
    <property type="match status" value="1"/>
</dbReference>
<keyword evidence="1 2" id="KW-0784">Thiamine biosynthesis</keyword>
<dbReference type="Pfam" id="PF02769">
    <property type="entry name" value="AIRS_C"/>
    <property type="match status" value="1"/>
</dbReference>
<feature type="binding site" evidence="2">
    <location>
        <position position="74"/>
    </location>
    <ligand>
        <name>Mg(2+)</name>
        <dbReference type="ChEBI" id="CHEBI:18420"/>
        <label>3</label>
    </ligand>
</feature>
<dbReference type="GO" id="GO:0009229">
    <property type="term" value="P:thiamine diphosphate biosynthetic process"/>
    <property type="evidence" value="ECO:0007669"/>
    <property type="project" value="UniProtKB-UniRule"/>
</dbReference>
<dbReference type="NCBIfam" id="TIGR01379">
    <property type="entry name" value="thiL"/>
    <property type="match status" value="1"/>
</dbReference>
<feature type="binding site" evidence="2">
    <location>
        <position position="46"/>
    </location>
    <ligand>
        <name>Mg(2+)</name>
        <dbReference type="ChEBI" id="CHEBI:18420"/>
        <label>1</label>
    </ligand>
</feature>
<evidence type="ECO:0000256" key="2">
    <source>
        <dbReference type="HAMAP-Rule" id="MF_02128"/>
    </source>
</evidence>
<dbReference type="SUPFAM" id="SSF55326">
    <property type="entry name" value="PurM N-terminal domain-like"/>
    <property type="match status" value="1"/>
</dbReference>
<keyword evidence="2" id="KW-0479">Metal-binding</keyword>
<dbReference type="GO" id="GO:0000287">
    <property type="term" value="F:magnesium ion binding"/>
    <property type="evidence" value="ECO:0007669"/>
    <property type="project" value="UniProtKB-UniRule"/>
</dbReference>
<feature type="binding site" evidence="2">
    <location>
        <position position="261"/>
    </location>
    <ligand>
        <name>substrate</name>
    </ligand>
</feature>
<comment type="function">
    <text evidence="2">Catalyzes the ATP-dependent phosphorylation of thiamine-monophosphate (TMP) to form thiamine-pyrophosphate (TPP), the active form of vitamin B1.</text>
</comment>
<comment type="catalytic activity">
    <reaction evidence="2">
        <text>thiamine phosphate + ATP = thiamine diphosphate + ADP</text>
        <dbReference type="Rhea" id="RHEA:15913"/>
        <dbReference type="ChEBI" id="CHEBI:30616"/>
        <dbReference type="ChEBI" id="CHEBI:37575"/>
        <dbReference type="ChEBI" id="CHEBI:58937"/>
        <dbReference type="ChEBI" id="CHEBI:456216"/>
        <dbReference type="EC" id="2.7.4.16"/>
    </reaction>
</comment>
<dbReference type="AlphaFoldDB" id="C6M6W9"/>
<feature type="domain" description="PurM-like C-terminal" evidence="4">
    <location>
        <begin position="150"/>
        <end position="303"/>
    </location>
</feature>
<dbReference type="Proteomes" id="UP000005365">
    <property type="component" value="Unassembled WGS sequence"/>
</dbReference>
<feature type="binding site" evidence="2">
    <location>
        <begin position="120"/>
        <end position="121"/>
    </location>
    <ligand>
        <name>ATP</name>
        <dbReference type="ChEBI" id="CHEBI:30616"/>
    </ligand>
</feature>
<feature type="binding site" evidence="2">
    <location>
        <position position="29"/>
    </location>
    <ligand>
        <name>Mg(2+)</name>
        <dbReference type="ChEBI" id="CHEBI:18420"/>
        <label>3</label>
    </ligand>
</feature>
<dbReference type="InterPro" id="IPR010918">
    <property type="entry name" value="PurM-like_C_dom"/>
</dbReference>
<accession>C6M6W9</accession>
<feature type="binding site" evidence="2">
    <location>
        <position position="213"/>
    </location>
    <ligand>
        <name>Mg(2+)</name>
        <dbReference type="ChEBI" id="CHEBI:18420"/>
        <label>5</label>
    </ligand>
</feature>
<dbReference type="Pfam" id="PF00586">
    <property type="entry name" value="AIRS"/>
    <property type="match status" value="1"/>
</dbReference>
<dbReference type="STRING" id="490.A6J88_06340"/>
<comment type="miscellaneous">
    <text evidence="2">Reaction mechanism of ThiL seems to utilize a direct, inline transfer of the gamma-phosphate of ATP to TMP rather than a phosphorylated enzyme intermediate.</text>
</comment>
<dbReference type="SUPFAM" id="SSF56042">
    <property type="entry name" value="PurM C-terminal domain-like"/>
    <property type="match status" value="1"/>
</dbReference>
<proteinExistence type="inferred from homology"/>
<dbReference type="InterPro" id="IPR006283">
    <property type="entry name" value="ThiL-like"/>
</dbReference>
<dbReference type="InterPro" id="IPR036676">
    <property type="entry name" value="PurM-like_C_sf"/>
</dbReference>
<dbReference type="Gene3D" id="3.30.1330.10">
    <property type="entry name" value="PurM-like, N-terminal domain"/>
    <property type="match status" value="1"/>
</dbReference>
<evidence type="ECO:0000313" key="6">
    <source>
        <dbReference type="Proteomes" id="UP000005365"/>
    </source>
</evidence>
<feature type="binding site" evidence="2">
    <location>
        <position position="74"/>
    </location>
    <ligand>
        <name>Mg(2+)</name>
        <dbReference type="ChEBI" id="CHEBI:18420"/>
        <label>4</label>
    </ligand>
</feature>
<name>C6M6W9_NEISI</name>
<comment type="similarity">
    <text evidence="2">Belongs to the thiamine-monophosphate kinase family.</text>
</comment>
<comment type="caution">
    <text evidence="2">Lacks conserved residue(s) required for the propagation of feature annotation.</text>
</comment>
<feature type="binding site" evidence="2">
    <location>
        <position position="53"/>
    </location>
    <ligand>
        <name>substrate</name>
    </ligand>
</feature>
<dbReference type="EC" id="2.7.4.16" evidence="2"/>